<dbReference type="Pfam" id="PF14316">
    <property type="entry name" value="DUF4381"/>
    <property type="match status" value="1"/>
</dbReference>
<keyword evidence="1" id="KW-0812">Transmembrane</keyword>
<dbReference type="Proteomes" id="UP000000547">
    <property type="component" value="Chromosome"/>
</dbReference>
<gene>
    <name evidence="2" type="ordered locus">CPS_3161</name>
</gene>
<sequence length="200" mass="22712">MAIANSPTLPGQLPQGQSAQLQLHDIHVPEQVSNFPIAPGWWILLALLVIGTFWLYKKRKQRIQLNASKKQALTVLENNPTLSAKECITLLKWAAMQYINRQQLAKLYGQGFQDFLMNQLPEKHQASFTKLINTAFEAQYQAQKTATADIDRDCHQATKLWLNYALPITQPLVIDEALPNDETSTFNTPMPIEKEKELSK</sequence>
<evidence type="ECO:0000256" key="1">
    <source>
        <dbReference type="SAM" id="Phobius"/>
    </source>
</evidence>
<evidence type="ECO:0000313" key="2">
    <source>
        <dbReference type="EMBL" id="AAZ26239.1"/>
    </source>
</evidence>
<dbReference type="KEGG" id="cps:CPS_3161"/>
<feature type="transmembrane region" description="Helical" evidence="1">
    <location>
        <begin position="39"/>
        <end position="56"/>
    </location>
</feature>
<evidence type="ECO:0008006" key="4">
    <source>
        <dbReference type="Google" id="ProtNLM"/>
    </source>
</evidence>
<dbReference type="RefSeq" id="WP_011043945.1">
    <property type="nucleotide sequence ID" value="NC_003910.7"/>
</dbReference>
<dbReference type="STRING" id="167879.CPS_3161"/>
<keyword evidence="1" id="KW-0472">Membrane</keyword>
<dbReference type="HOGENOM" id="CLU_113195_0_2_6"/>
<accession>Q47ZB2</accession>
<name>Q47ZB2_COLP3</name>
<proteinExistence type="predicted"/>
<dbReference type="InterPro" id="IPR025489">
    <property type="entry name" value="DUF4381"/>
</dbReference>
<dbReference type="AlphaFoldDB" id="Q47ZB2"/>
<dbReference type="EMBL" id="CP000083">
    <property type="protein sequence ID" value="AAZ26239.1"/>
    <property type="molecule type" value="Genomic_DNA"/>
</dbReference>
<reference evidence="2" key="1">
    <citation type="journal article" date="2005" name="Proc. Natl. Acad. Sci. U.S.A.">
        <title>The psychrophilic lifestyle as revealed by the genome sequence of Colwellia psychrerythraea 34H through genomic and proteomic analyses.</title>
        <authorList>
            <person name="Methe B.A."/>
            <person name="Nelson K.E."/>
            <person name="Deming J.W."/>
            <person name="Momen B."/>
            <person name="Melamud E."/>
            <person name="Zhang X."/>
            <person name="Moult J."/>
            <person name="Madupu R."/>
            <person name="Nelson W.C."/>
            <person name="Dodson R.J."/>
            <person name="Brinkac L.M."/>
            <person name="Daugherty S.C."/>
            <person name="Durkin A.S."/>
            <person name="DeBoy R.T."/>
            <person name="Kolonay J.F."/>
            <person name="Sullivan S.A."/>
            <person name="Zhou L."/>
            <person name="Davidsen T.M."/>
            <person name="Wu M."/>
            <person name="Huston A.L."/>
            <person name="Lewis M."/>
            <person name="Weaver B."/>
            <person name="Weidman J.F."/>
            <person name="Khouri H."/>
            <person name="Utterback T.R."/>
            <person name="Feldblyum T.V."/>
            <person name="Fraser C.M."/>
        </authorList>
    </citation>
    <scope>NUCLEOTIDE SEQUENCE [LARGE SCALE GENOMIC DNA]</scope>
    <source>
        <strain evidence="2">34H</strain>
    </source>
</reference>
<keyword evidence="1" id="KW-1133">Transmembrane helix</keyword>
<organism evidence="2 3">
    <name type="scientific">Colwellia psychrerythraea (strain 34H / ATCC BAA-681)</name>
    <name type="common">Vibrio psychroerythus</name>
    <dbReference type="NCBI Taxonomy" id="167879"/>
    <lineage>
        <taxon>Bacteria</taxon>
        <taxon>Pseudomonadati</taxon>
        <taxon>Pseudomonadota</taxon>
        <taxon>Gammaproteobacteria</taxon>
        <taxon>Alteromonadales</taxon>
        <taxon>Colwelliaceae</taxon>
        <taxon>Colwellia</taxon>
    </lineage>
</organism>
<evidence type="ECO:0000313" key="3">
    <source>
        <dbReference type="Proteomes" id="UP000000547"/>
    </source>
</evidence>
<protein>
    <recommendedName>
        <fullName evidence="4">DUF4381 domain-containing protein</fullName>
    </recommendedName>
</protein>